<feature type="transmembrane region" description="Helical" evidence="6">
    <location>
        <begin position="105"/>
        <end position="128"/>
    </location>
</feature>
<proteinExistence type="predicted"/>
<dbReference type="EMBL" id="KQ965735">
    <property type="protein sequence ID" value="KXS20369.1"/>
    <property type="molecule type" value="Genomic_DNA"/>
</dbReference>
<organism evidence="8 9">
    <name type="scientific">Gonapodya prolifera (strain JEL478)</name>
    <name type="common">Monoblepharis prolifera</name>
    <dbReference type="NCBI Taxonomy" id="1344416"/>
    <lineage>
        <taxon>Eukaryota</taxon>
        <taxon>Fungi</taxon>
        <taxon>Fungi incertae sedis</taxon>
        <taxon>Chytridiomycota</taxon>
        <taxon>Chytridiomycota incertae sedis</taxon>
        <taxon>Monoblepharidomycetes</taxon>
        <taxon>Monoblepharidales</taxon>
        <taxon>Gonapodyaceae</taxon>
        <taxon>Gonapodya</taxon>
    </lineage>
</organism>
<dbReference type="STRING" id="1344416.A0A139AUI3"/>
<evidence type="ECO:0000256" key="1">
    <source>
        <dbReference type="ARBA" id="ARBA00004127"/>
    </source>
</evidence>
<protein>
    <submittedName>
        <fullName evidence="8">MFS general substrate transporter</fullName>
    </submittedName>
</protein>
<feature type="transmembrane region" description="Helical" evidence="6">
    <location>
        <begin position="46"/>
        <end position="66"/>
    </location>
</feature>
<keyword evidence="9" id="KW-1185">Reference proteome</keyword>
<dbReference type="PROSITE" id="PS50850">
    <property type="entry name" value="MFS"/>
    <property type="match status" value="1"/>
</dbReference>
<keyword evidence="3 6" id="KW-0812">Transmembrane</keyword>
<keyword evidence="5 6" id="KW-0472">Membrane</keyword>
<evidence type="ECO:0000256" key="5">
    <source>
        <dbReference type="ARBA" id="ARBA00023136"/>
    </source>
</evidence>
<dbReference type="Gene3D" id="1.20.1720.10">
    <property type="entry name" value="Multidrug resistance protein D"/>
    <property type="match status" value="1"/>
</dbReference>
<reference evidence="8 9" key="1">
    <citation type="journal article" date="2015" name="Genome Biol. Evol.">
        <title>Phylogenomic analyses indicate that early fungi evolved digesting cell walls of algal ancestors of land plants.</title>
        <authorList>
            <person name="Chang Y."/>
            <person name="Wang S."/>
            <person name="Sekimoto S."/>
            <person name="Aerts A.L."/>
            <person name="Choi C."/>
            <person name="Clum A."/>
            <person name="LaButti K.M."/>
            <person name="Lindquist E.A."/>
            <person name="Yee Ngan C."/>
            <person name="Ohm R.A."/>
            <person name="Salamov A.A."/>
            <person name="Grigoriev I.V."/>
            <person name="Spatafora J.W."/>
            <person name="Berbee M.L."/>
        </authorList>
    </citation>
    <scope>NUCLEOTIDE SEQUENCE [LARGE SCALE GENOMIC DNA]</scope>
    <source>
        <strain evidence="8 9">JEL478</strain>
    </source>
</reference>
<dbReference type="InterPro" id="IPR020846">
    <property type="entry name" value="MFS_dom"/>
</dbReference>
<name>A0A139AUI3_GONPJ</name>
<gene>
    <name evidence="8" type="ORF">M427DRAFT_94330</name>
</gene>
<dbReference type="PANTHER" id="PTHR23501:SF191">
    <property type="entry name" value="VACUOLAR BASIC AMINO ACID TRANSPORTER 4"/>
    <property type="match status" value="1"/>
</dbReference>
<dbReference type="Pfam" id="PF07690">
    <property type="entry name" value="MFS_1"/>
    <property type="match status" value="1"/>
</dbReference>
<dbReference type="GO" id="GO:0022857">
    <property type="term" value="F:transmembrane transporter activity"/>
    <property type="evidence" value="ECO:0007669"/>
    <property type="project" value="InterPro"/>
</dbReference>
<feature type="transmembrane region" description="Helical" evidence="6">
    <location>
        <begin position="140"/>
        <end position="159"/>
    </location>
</feature>
<dbReference type="Proteomes" id="UP000070544">
    <property type="component" value="Unassembled WGS sequence"/>
</dbReference>
<comment type="subcellular location">
    <subcellularLocation>
        <location evidence="1">Endomembrane system</location>
        <topology evidence="1">Multi-pass membrane protein</topology>
    </subcellularLocation>
</comment>
<dbReference type="InterPro" id="IPR036259">
    <property type="entry name" value="MFS_trans_sf"/>
</dbReference>
<dbReference type="InterPro" id="IPR011701">
    <property type="entry name" value="MFS"/>
</dbReference>
<sequence>PISGSLGDHVGLQRSYVLSIVPFAAGSVLCGAAPSLPFFLIGRAVAGTEAGCVYIGVILVISNMVGRRDTAKYQSSFAIVYAVAGVCGPLLGGALTDLVGWRWCFYLNLPLSAIIMLFVIILVPSISSLPTDPTSARHKFDVAGCFLLTASMVLINVPLSQAGVHYAWTSAFVIAQLSQ</sequence>
<evidence type="ECO:0000313" key="9">
    <source>
        <dbReference type="Proteomes" id="UP000070544"/>
    </source>
</evidence>
<dbReference type="OMA" id="GANTEGM"/>
<feature type="domain" description="Major facilitator superfamily (MFS) profile" evidence="7">
    <location>
        <begin position="1"/>
        <end position="179"/>
    </location>
</feature>
<feature type="non-terminal residue" evidence="8">
    <location>
        <position position="1"/>
    </location>
</feature>
<accession>A0A139AUI3</accession>
<evidence type="ECO:0000313" key="8">
    <source>
        <dbReference type="EMBL" id="KXS20369.1"/>
    </source>
</evidence>
<dbReference type="SUPFAM" id="SSF103473">
    <property type="entry name" value="MFS general substrate transporter"/>
    <property type="match status" value="1"/>
</dbReference>
<evidence type="ECO:0000259" key="7">
    <source>
        <dbReference type="PROSITE" id="PS50850"/>
    </source>
</evidence>
<feature type="transmembrane region" description="Helical" evidence="6">
    <location>
        <begin position="78"/>
        <end position="99"/>
    </location>
</feature>
<dbReference type="OrthoDB" id="2147446at2759"/>
<keyword evidence="4 6" id="KW-1133">Transmembrane helix</keyword>
<dbReference type="GO" id="GO:0012505">
    <property type="term" value="C:endomembrane system"/>
    <property type="evidence" value="ECO:0007669"/>
    <property type="project" value="UniProtKB-SubCell"/>
</dbReference>
<evidence type="ECO:0000256" key="2">
    <source>
        <dbReference type="ARBA" id="ARBA00022448"/>
    </source>
</evidence>
<evidence type="ECO:0000256" key="3">
    <source>
        <dbReference type="ARBA" id="ARBA00022692"/>
    </source>
</evidence>
<evidence type="ECO:0000256" key="6">
    <source>
        <dbReference type="SAM" id="Phobius"/>
    </source>
</evidence>
<keyword evidence="2" id="KW-0813">Transport</keyword>
<feature type="transmembrane region" description="Helical" evidence="6">
    <location>
        <begin position="16"/>
        <end position="40"/>
    </location>
</feature>
<dbReference type="AlphaFoldDB" id="A0A139AUI3"/>
<dbReference type="PANTHER" id="PTHR23501">
    <property type="entry name" value="MAJOR FACILITATOR SUPERFAMILY"/>
    <property type="match status" value="1"/>
</dbReference>
<evidence type="ECO:0000256" key="4">
    <source>
        <dbReference type="ARBA" id="ARBA00022989"/>
    </source>
</evidence>
<dbReference type="GO" id="GO:0005886">
    <property type="term" value="C:plasma membrane"/>
    <property type="evidence" value="ECO:0007669"/>
    <property type="project" value="TreeGrafter"/>
</dbReference>